<feature type="region of interest" description="Disordered" evidence="1">
    <location>
        <begin position="75"/>
        <end position="151"/>
    </location>
</feature>
<feature type="compositionally biased region" description="Basic and acidic residues" evidence="1">
    <location>
        <begin position="265"/>
        <end position="275"/>
    </location>
</feature>
<evidence type="ECO:0000313" key="2">
    <source>
        <dbReference type="EMBL" id="KAF9960425.1"/>
    </source>
</evidence>
<feature type="non-terminal residue" evidence="2">
    <location>
        <position position="472"/>
    </location>
</feature>
<feature type="region of interest" description="Disordered" evidence="1">
    <location>
        <begin position="1"/>
        <end position="59"/>
    </location>
</feature>
<dbReference type="AlphaFoldDB" id="A0A9P6M1E1"/>
<dbReference type="Proteomes" id="UP000749646">
    <property type="component" value="Unassembled WGS sequence"/>
</dbReference>
<protein>
    <submittedName>
        <fullName evidence="2">Uncharacterized protein</fullName>
    </submittedName>
</protein>
<name>A0A9P6M1E1_9FUNG</name>
<reference evidence="2" key="1">
    <citation type="journal article" date="2020" name="Fungal Divers.">
        <title>Resolving the Mortierellaceae phylogeny through synthesis of multi-gene phylogenetics and phylogenomics.</title>
        <authorList>
            <person name="Vandepol N."/>
            <person name="Liber J."/>
            <person name="Desiro A."/>
            <person name="Na H."/>
            <person name="Kennedy M."/>
            <person name="Barry K."/>
            <person name="Grigoriev I.V."/>
            <person name="Miller A.N."/>
            <person name="O'Donnell K."/>
            <person name="Stajich J.E."/>
            <person name="Bonito G."/>
        </authorList>
    </citation>
    <scope>NUCLEOTIDE SEQUENCE</scope>
    <source>
        <strain evidence="2">MES-2147</strain>
    </source>
</reference>
<organism evidence="2 3">
    <name type="scientific">Modicella reniformis</name>
    <dbReference type="NCBI Taxonomy" id="1440133"/>
    <lineage>
        <taxon>Eukaryota</taxon>
        <taxon>Fungi</taxon>
        <taxon>Fungi incertae sedis</taxon>
        <taxon>Mucoromycota</taxon>
        <taxon>Mortierellomycotina</taxon>
        <taxon>Mortierellomycetes</taxon>
        <taxon>Mortierellales</taxon>
        <taxon>Mortierellaceae</taxon>
        <taxon>Modicella</taxon>
    </lineage>
</organism>
<dbReference type="EMBL" id="JAAAHW010006462">
    <property type="protein sequence ID" value="KAF9960425.1"/>
    <property type="molecule type" value="Genomic_DNA"/>
</dbReference>
<keyword evidence="3" id="KW-1185">Reference proteome</keyword>
<dbReference type="OrthoDB" id="2555519at2759"/>
<dbReference type="PANTHER" id="PTHR38701">
    <property type="entry name" value="CHROMOSOME 8, WHOLE GENOME SHOTGUN SEQUENCE"/>
    <property type="match status" value="1"/>
</dbReference>
<comment type="caution">
    <text evidence="2">The sequence shown here is derived from an EMBL/GenBank/DDBJ whole genome shotgun (WGS) entry which is preliminary data.</text>
</comment>
<feature type="compositionally biased region" description="Polar residues" evidence="1">
    <location>
        <begin position="75"/>
        <end position="112"/>
    </location>
</feature>
<proteinExistence type="predicted"/>
<feature type="region of interest" description="Disordered" evidence="1">
    <location>
        <begin position="222"/>
        <end position="275"/>
    </location>
</feature>
<feature type="compositionally biased region" description="Low complexity" evidence="1">
    <location>
        <begin position="37"/>
        <end position="52"/>
    </location>
</feature>
<feature type="compositionally biased region" description="Polar residues" evidence="1">
    <location>
        <begin position="1"/>
        <end position="15"/>
    </location>
</feature>
<accession>A0A9P6M1E1</accession>
<sequence length="472" mass="49601">MNSSKASSRNQQLSDGATAAATPRRVKVVNSAQIDISSMMPPSKPSSLPGSGTVTPTNSARASINNIVNSGIGSSVGYTPNGNNNSTPAQRLTTATRTQSSNPTALLKSTNGASGGDGGHIKSKDGGSVTSDDGTVSEDSDRAGDDVQLFSGGQTNINGGFNLSFSGRQGFPVSLFGPKIAIGESMNRHRPSSSVVGLSTGNKPIRIAAAMKNNFIPTSKSSLGLSTAGSASGASTPPFTSSSGATTRSVRNGSAATAVASANKQAEDNRRAEEAARTRRKLADLEIANSSLLSINKALEATVRKQANEVQELKMRIQSAHFGELAADVALEQSVEAIELTETEMHDDLTFKRLCMSIEQMVHEAKQALNQSTKPTGVKVLSLHELYEKEVVEEKEREDDDEADQSFIGDESIEMIHQEVDNDNNNTSLAAESLLNSDINAKPIGRGNRKKLSTPLSNNIMGPAILDAPLTM</sequence>
<feature type="compositionally biased region" description="Polar residues" evidence="1">
    <location>
        <begin position="237"/>
        <end position="264"/>
    </location>
</feature>
<gene>
    <name evidence="2" type="ORF">BGZ65_012330</name>
</gene>
<dbReference type="PANTHER" id="PTHR38701:SF1">
    <property type="entry name" value="UP-REGULATED DURING SEPTATION PROTEIN 1 DOMAIN-CONTAINING PROTEIN"/>
    <property type="match status" value="1"/>
</dbReference>
<evidence type="ECO:0000256" key="1">
    <source>
        <dbReference type="SAM" id="MobiDB-lite"/>
    </source>
</evidence>
<evidence type="ECO:0000313" key="3">
    <source>
        <dbReference type="Proteomes" id="UP000749646"/>
    </source>
</evidence>
<feature type="compositionally biased region" description="Low complexity" evidence="1">
    <location>
        <begin position="222"/>
        <end position="236"/>
    </location>
</feature>